<protein>
    <submittedName>
        <fullName evidence="1">Uncharacterized protein</fullName>
    </submittedName>
</protein>
<comment type="caution">
    <text evidence="1">The sequence shown here is derived from an EMBL/GenBank/DDBJ whole genome shotgun (WGS) entry which is preliminary data.</text>
</comment>
<evidence type="ECO:0000313" key="1">
    <source>
        <dbReference type="EMBL" id="KKN66950.1"/>
    </source>
</evidence>
<proteinExistence type="predicted"/>
<sequence>MPRVRRLSDGKIFSSAMAVVIATEGISRKDIVWCCDGYLLDVAGIKYEWSFAPSPDKSVIPDLSYYKRIGKFKSLSLRAYVRFLLPPLKMFLKETPGGPHSVPMRQFFQAFKPFVEDYYEFEWPCTVGGLSKHFRAWEPVYKKTVGLRLSRHHSLRARKKVFYITFDKPEFPNANYDIEIQGSQIDGKGRPVIRLNDAKIFGSINATAKYTGISAAYIRYCCEGDISGVKKFDFFYRFAYLRDMSIITGNEIANEILRVQEKTQKIFYTMNETMPKLSMMDKKYEPIAIILQSADAKLILFHPNYFEYFKEALTRVPATTAKEFIKRYGKFLYG</sequence>
<dbReference type="EMBL" id="LAZR01000486">
    <property type="protein sequence ID" value="KKN66950.1"/>
    <property type="molecule type" value="Genomic_DNA"/>
</dbReference>
<organism evidence="1">
    <name type="scientific">marine sediment metagenome</name>
    <dbReference type="NCBI Taxonomy" id="412755"/>
    <lineage>
        <taxon>unclassified sequences</taxon>
        <taxon>metagenomes</taxon>
        <taxon>ecological metagenomes</taxon>
    </lineage>
</organism>
<accession>A0A0F9SDL5</accession>
<dbReference type="AlphaFoldDB" id="A0A0F9SDL5"/>
<gene>
    <name evidence="1" type="ORF">LCGC14_0466300</name>
</gene>
<name>A0A0F9SDL5_9ZZZZ</name>
<reference evidence="1" key="1">
    <citation type="journal article" date="2015" name="Nature">
        <title>Complex archaea that bridge the gap between prokaryotes and eukaryotes.</title>
        <authorList>
            <person name="Spang A."/>
            <person name="Saw J.H."/>
            <person name="Jorgensen S.L."/>
            <person name="Zaremba-Niedzwiedzka K."/>
            <person name="Martijn J."/>
            <person name="Lind A.E."/>
            <person name="van Eijk R."/>
            <person name="Schleper C."/>
            <person name="Guy L."/>
            <person name="Ettema T.J."/>
        </authorList>
    </citation>
    <scope>NUCLEOTIDE SEQUENCE</scope>
</reference>